<protein>
    <recommendedName>
        <fullName evidence="3">DUF3854 domain-containing protein</fullName>
    </recommendedName>
</protein>
<reference evidence="1 2" key="1">
    <citation type="submission" date="2021-06" db="EMBL/GenBank/DDBJ databases">
        <authorList>
            <person name="Criscuolo A."/>
        </authorList>
    </citation>
    <scope>NUCLEOTIDE SEQUENCE [LARGE SCALE GENOMIC DNA]</scope>
    <source>
        <strain evidence="2">CIP 111802</strain>
    </source>
</reference>
<evidence type="ECO:0000313" key="2">
    <source>
        <dbReference type="Proteomes" id="UP000730618"/>
    </source>
</evidence>
<proteinExistence type="predicted"/>
<dbReference type="RefSeq" id="WP_218101179.1">
    <property type="nucleotide sequence ID" value="NZ_CAJVCE010000016.1"/>
</dbReference>
<accession>A0ABN2G261</accession>
<organism evidence="1 2">
    <name type="scientific">Paenibacillus allorhizosphaerae</name>
    <dbReference type="NCBI Taxonomy" id="2849866"/>
    <lineage>
        <taxon>Bacteria</taxon>
        <taxon>Bacillati</taxon>
        <taxon>Bacillota</taxon>
        <taxon>Bacilli</taxon>
        <taxon>Bacillales</taxon>
        <taxon>Paenibacillaceae</taxon>
        <taxon>Paenibacillus</taxon>
    </lineage>
</organism>
<keyword evidence="2" id="KW-1185">Reference proteome</keyword>
<evidence type="ECO:0008006" key="3">
    <source>
        <dbReference type="Google" id="ProtNLM"/>
    </source>
</evidence>
<dbReference type="EMBL" id="CAJVCE010000016">
    <property type="protein sequence ID" value="CAG7651256.1"/>
    <property type="molecule type" value="Genomic_DNA"/>
</dbReference>
<sequence>MTLLKELPSLLKKSIADETVEEIRSLDLKEFAIAMGDEIRRVGKWYMTYRNGGERTPSVGINPSERIWMDFTRQGIGGKDVLSYYAYRMYDDISLKNRERFVESCVQICNIAGIPLKFKDGTSFEPDGERRVSHAPIVHRDEHEDAKGYDAWLDFYYRQMLELLNLGDKHREHLLQERGFTPKEIQIRGYRSVTDNYRSRYMLTKELINSLKEDPVGVPGFALMEKDRLRYWTLVARNGFLIPFRNLLNQICGFQLRVDDPRIIRLPKGYTANLNNGEVDIIDKQSEAVVWKGKRDNFPVTLERGTATLEPGAKYVWLSTSRDVERGVAQGARIGHPTPAPYHVAVPSAVLEKWEAGDLISNVFDVTEVWWGEGPLKGDIAADLTDKIHIQAAGVKNYRQLFEPTLQLNPKRIVIAFDSDAQEKVDDVGKTVLQCIEEAKKLFLPKGIELYFAAWHPVQKNGLCKGIDDLLRLQLRPHMHALGGEQYPYEYPYHEKNR</sequence>
<comment type="caution">
    <text evidence="1">The sequence shown here is derived from an EMBL/GenBank/DDBJ whole genome shotgun (WGS) entry which is preliminary data.</text>
</comment>
<dbReference type="Proteomes" id="UP000730618">
    <property type="component" value="Unassembled WGS sequence"/>
</dbReference>
<evidence type="ECO:0000313" key="1">
    <source>
        <dbReference type="EMBL" id="CAG7651256.1"/>
    </source>
</evidence>
<name>A0ABN2G261_9BACL</name>
<gene>
    <name evidence="1" type="ORF">PAECIP111802_04918</name>
</gene>